<sequence>MPHLVRERLYFGDIKDAIAALTESSSTPAFTHVLSVVSSASISFITDCRPGLAIPTEEVRRVVSGEEGAPPTAAVPPGTLMRVVERAGDGLRVGNVLVHCFAGVSRSASIIVAYLMRSEQKSLEEALESLKEISESACPNDGFLDQLKLFEEMGFKVDTSSPLYKRFRLKILGQSYKFGEKIGSYMFEDDPGLSPQSGSCQDFSKTEQHKTAYRCRKCRRIIAVEDNVISHVPGEGESCFDWNRRKSGRPYSNKEQDCSSLFVEPLKWMTPVEDGALEGKLSCIHCGPRLGYFNWSGIQCNCGSWVTPAFQIVKTKVDISTI</sequence>
<protein>
    <recommendedName>
        <fullName evidence="2">protein-tyrosine-phosphatase</fullName>
        <ecNumber evidence="2">3.1.3.48</ecNumber>
    </recommendedName>
</protein>
<evidence type="ECO:0000256" key="4">
    <source>
        <dbReference type="ARBA" id="ARBA00022912"/>
    </source>
</evidence>
<dbReference type="InterPro" id="IPR000340">
    <property type="entry name" value="Dual-sp_phosphatase_cat-dom"/>
</dbReference>
<gene>
    <name evidence="7" type="ORF">PAHAL_3G019300</name>
</gene>
<evidence type="ECO:0000256" key="2">
    <source>
        <dbReference type="ARBA" id="ARBA00013064"/>
    </source>
</evidence>
<dbReference type="Pfam" id="PF00782">
    <property type="entry name" value="DSPc"/>
    <property type="match status" value="1"/>
</dbReference>
<dbReference type="AlphaFoldDB" id="A0A2S3H5P0"/>
<keyword evidence="3" id="KW-0378">Hydrolase</keyword>
<dbReference type="SMART" id="SM00195">
    <property type="entry name" value="DSPc"/>
    <property type="match status" value="1"/>
</dbReference>
<proteinExistence type="inferred from homology"/>
<accession>A0A2S3H5P0</accession>
<dbReference type="Gramene" id="PAN15910">
    <property type="protein sequence ID" value="PAN15910"/>
    <property type="gene ID" value="PAHAL_3G019300"/>
</dbReference>
<evidence type="ECO:0000259" key="6">
    <source>
        <dbReference type="PROSITE" id="PS50056"/>
    </source>
</evidence>
<dbReference type="EMBL" id="CM008048">
    <property type="protein sequence ID" value="PAN15910.1"/>
    <property type="molecule type" value="Genomic_DNA"/>
</dbReference>
<dbReference type="Gene3D" id="3.90.190.10">
    <property type="entry name" value="Protein tyrosine phosphatase superfamily"/>
    <property type="match status" value="1"/>
</dbReference>
<keyword evidence="4" id="KW-0904">Protein phosphatase</keyword>
<evidence type="ECO:0000313" key="7">
    <source>
        <dbReference type="EMBL" id="PAN15910.1"/>
    </source>
</evidence>
<evidence type="ECO:0000256" key="1">
    <source>
        <dbReference type="ARBA" id="ARBA00008601"/>
    </source>
</evidence>
<dbReference type="PROSITE" id="PS50056">
    <property type="entry name" value="TYR_PHOSPHATASE_2"/>
    <property type="match status" value="1"/>
</dbReference>
<dbReference type="InterPro" id="IPR029021">
    <property type="entry name" value="Prot-tyrosine_phosphatase-like"/>
</dbReference>
<feature type="active site" description="Phosphocysteine intermediate" evidence="5">
    <location>
        <position position="100"/>
    </location>
</feature>
<evidence type="ECO:0000256" key="5">
    <source>
        <dbReference type="PIRSR" id="PIRSR000941-50"/>
    </source>
</evidence>
<dbReference type="InterPro" id="IPR000387">
    <property type="entry name" value="Tyr_Pase_dom"/>
</dbReference>
<organism evidence="7">
    <name type="scientific">Panicum hallii</name>
    <dbReference type="NCBI Taxonomy" id="206008"/>
    <lineage>
        <taxon>Eukaryota</taxon>
        <taxon>Viridiplantae</taxon>
        <taxon>Streptophyta</taxon>
        <taxon>Embryophyta</taxon>
        <taxon>Tracheophyta</taxon>
        <taxon>Spermatophyta</taxon>
        <taxon>Magnoliopsida</taxon>
        <taxon>Liliopsida</taxon>
        <taxon>Poales</taxon>
        <taxon>Poaceae</taxon>
        <taxon>PACMAD clade</taxon>
        <taxon>Panicoideae</taxon>
        <taxon>Panicodae</taxon>
        <taxon>Paniceae</taxon>
        <taxon>Panicinae</taxon>
        <taxon>Panicum</taxon>
        <taxon>Panicum sect. Panicum</taxon>
    </lineage>
</organism>
<dbReference type="InterPro" id="IPR020422">
    <property type="entry name" value="TYR_PHOSPHATASE_DUAL_dom"/>
</dbReference>
<dbReference type="EC" id="3.1.3.48" evidence="2"/>
<dbReference type="GO" id="GO:0004725">
    <property type="term" value="F:protein tyrosine phosphatase activity"/>
    <property type="evidence" value="ECO:0007669"/>
    <property type="project" value="UniProtKB-EC"/>
</dbReference>
<name>A0A2S3H5P0_9POAL</name>
<dbReference type="Proteomes" id="UP000243499">
    <property type="component" value="Chromosome 3"/>
</dbReference>
<dbReference type="PANTHER" id="PTHR45848">
    <property type="entry name" value="DUAL SPECIFICITY PROTEIN PHOSPHATASE 12 FAMILY MEMBER"/>
    <property type="match status" value="1"/>
</dbReference>
<comment type="similarity">
    <text evidence="1">Belongs to the protein-tyrosine phosphatase family. Non-receptor class dual specificity subfamily.</text>
</comment>
<dbReference type="PANTHER" id="PTHR45848:SF4">
    <property type="entry name" value="DUAL SPECIFICITY PROTEIN PHOSPHATASE 12"/>
    <property type="match status" value="1"/>
</dbReference>
<evidence type="ECO:0000256" key="3">
    <source>
        <dbReference type="ARBA" id="ARBA00022801"/>
    </source>
</evidence>
<reference evidence="7" key="1">
    <citation type="submission" date="2018-04" db="EMBL/GenBank/DDBJ databases">
        <title>WGS assembly of Panicum hallii.</title>
        <authorList>
            <person name="Lovell J."/>
            <person name="Jenkins J."/>
            <person name="Lowry D."/>
            <person name="Mamidi S."/>
            <person name="Sreedasyam A."/>
            <person name="Weng X."/>
            <person name="Barry K."/>
            <person name="Bonette J."/>
            <person name="Campitelli B."/>
            <person name="Daum C."/>
            <person name="Gordon S."/>
            <person name="Gould B."/>
            <person name="Lipzen A."/>
            <person name="Macqueen A."/>
            <person name="Palacio-Mejia J."/>
            <person name="Plott C."/>
            <person name="Shakirov E."/>
            <person name="Shu S."/>
            <person name="Yoshinaga Y."/>
            <person name="Zane M."/>
            <person name="Rokhsar D."/>
            <person name="Grimwood J."/>
            <person name="Schmutz J."/>
            <person name="Juenger T."/>
        </authorList>
    </citation>
    <scope>NUCLEOTIDE SEQUENCE [LARGE SCALE GENOMIC DNA]</scope>
    <source>
        <strain evidence="7">FIL2</strain>
    </source>
</reference>
<dbReference type="InterPro" id="IPR016130">
    <property type="entry name" value="Tyr_Pase_AS"/>
</dbReference>
<dbReference type="SUPFAM" id="SSF52799">
    <property type="entry name" value="(Phosphotyrosine protein) phosphatases II"/>
    <property type="match status" value="1"/>
</dbReference>
<dbReference type="PROSITE" id="PS00383">
    <property type="entry name" value="TYR_PHOSPHATASE_1"/>
    <property type="match status" value="1"/>
</dbReference>
<dbReference type="GO" id="GO:0008138">
    <property type="term" value="F:protein tyrosine/serine/threonine phosphatase activity"/>
    <property type="evidence" value="ECO:0007669"/>
    <property type="project" value="InterPro"/>
</dbReference>
<feature type="domain" description="Tyrosine specific protein phosphatases" evidence="6">
    <location>
        <begin position="78"/>
        <end position="132"/>
    </location>
</feature>